<evidence type="ECO:0000256" key="1">
    <source>
        <dbReference type="SAM" id="SignalP"/>
    </source>
</evidence>
<dbReference type="OrthoDB" id="5442696at2"/>
<evidence type="ECO:0000313" key="2">
    <source>
        <dbReference type="EMBL" id="PEN15282.1"/>
    </source>
</evidence>
<reference evidence="2 3" key="1">
    <citation type="submission" date="2017-10" db="EMBL/GenBank/DDBJ databases">
        <title>Draft genome of Longibacter Salinarum.</title>
        <authorList>
            <person name="Goh K.M."/>
            <person name="Shamsir M.S."/>
            <person name="Lim S.W."/>
        </authorList>
    </citation>
    <scope>NUCLEOTIDE SEQUENCE [LARGE SCALE GENOMIC DNA]</scope>
    <source>
        <strain evidence="2 3">KCTC 52045</strain>
    </source>
</reference>
<dbReference type="Gene3D" id="2.40.160.10">
    <property type="entry name" value="Porin"/>
    <property type="match status" value="1"/>
</dbReference>
<dbReference type="InterPro" id="IPR023614">
    <property type="entry name" value="Porin_dom_sf"/>
</dbReference>
<dbReference type="RefSeq" id="WP_098074181.1">
    <property type="nucleotide sequence ID" value="NZ_PDEQ01000001.1"/>
</dbReference>
<proteinExistence type="predicted"/>
<evidence type="ECO:0008006" key="4">
    <source>
        <dbReference type="Google" id="ProtNLM"/>
    </source>
</evidence>
<keyword evidence="1" id="KW-0732">Signal</keyword>
<dbReference type="Pfam" id="PF07396">
    <property type="entry name" value="Porin_O_P"/>
    <property type="match status" value="1"/>
</dbReference>
<keyword evidence="3" id="KW-1185">Reference proteome</keyword>
<sequence length="354" mass="38117">MLMLLPASVLRRCLLIGLLVLLSPIISQAQSDAKEPDSSAAVPRGPVFAVEGATIRLGALYQVDATAQDTDNPSGFDIRAARLRMAAKSHGVEAFLQTDFTKTTPLYDVRVRYTPIKQIRLTAGLFKSPFSRSHLWSRSGIPLVERPVAVDAIAPRRQVGFELQARDASERVSLRAGIFNGTGRTPRSNDDNNFLYVGRLKLKQDVARATFSLGANAAYSIDSDVNLGALSSSFSGTRAVFGADASITSGLWLFAIEGLAANVSPDGGLDRRATGGYVVAGAPLFSSSLQIVARYQRFYADIAGESDQEWIEAGLNYRPAAAVRFQLTGGVPYDKSPSPDDGPRATLRFQFALN</sequence>
<gene>
    <name evidence="2" type="ORF">CRI94_03105</name>
</gene>
<dbReference type="InterPro" id="IPR010870">
    <property type="entry name" value="Porin_O/P"/>
</dbReference>
<organism evidence="2 3">
    <name type="scientific">Longibacter salinarum</name>
    <dbReference type="NCBI Taxonomy" id="1850348"/>
    <lineage>
        <taxon>Bacteria</taxon>
        <taxon>Pseudomonadati</taxon>
        <taxon>Rhodothermota</taxon>
        <taxon>Rhodothermia</taxon>
        <taxon>Rhodothermales</taxon>
        <taxon>Salisaetaceae</taxon>
        <taxon>Longibacter</taxon>
    </lineage>
</organism>
<name>A0A2A8D2T8_9BACT</name>
<dbReference type="EMBL" id="PDEQ01000001">
    <property type="protein sequence ID" value="PEN15282.1"/>
    <property type="molecule type" value="Genomic_DNA"/>
</dbReference>
<dbReference type="Proteomes" id="UP000220102">
    <property type="component" value="Unassembled WGS sequence"/>
</dbReference>
<feature type="chain" id="PRO_5012043780" description="Porin" evidence="1">
    <location>
        <begin position="30"/>
        <end position="354"/>
    </location>
</feature>
<evidence type="ECO:0000313" key="3">
    <source>
        <dbReference type="Proteomes" id="UP000220102"/>
    </source>
</evidence>
<dbReference type="AlphaFoldDB" id="A0A2A8D2T8"/>
<comment type="caution">
    <text evidence="2">The sequence shown here is derived from an EMBL/GenBank/DDBJ whole genome shotgun (WGS) entry which is preliminary data.</text>
</comment>
<accession>A0A2A8D2T8</accession>
<feature type="signal peptide" evidence="1">
    <location>
        <begin position="1"/>
        <end position="29"/>
    </location>
</feature>
<dbReference type="SUPFAM" id="SSF56935">
    <property type="entry name" value="Porins"/>
    <property type="match status" value="1"/>
</dbReference>
<protein>
    <recommendedName>
        <fullName evidence="4">Porin</fullName>
    </recommendedName>
</protein>